<organism evidence="2 3">
    <name type="scientific">Streptomyces gilvosporeus</name>
    <dbReference type="NCBI Taxonomy" id="553510"/>
    <lineage>
        <taxon>Bacteria</taxon>
        <taxon>Bacillati</taxon>
        <taxon>Actinomycetota</taxon>
        <taxon>Actinomycetes</taxon>
        <taxon>Kitasatosporales</taxon>
        <taxon>Streptomycetaceae</taxon>
        <taxon>Streptomyces</taxon>
    </lineage>
</organism>
<dbReference type="AlphaFoldDB" id="A0A1V0TWB4"/>
<dbReference type="InterPro" id="IPR009677">
    <property type="entry name" value="DUF1266"/>
</dbReference>
<evidence type="ECO:0000313" key="2">
    <source>
        <dbReference type="EMBL" id="ARF57078.1"/>
    </source>
</evidence>
<name>A0A1V0TWB4_9ACTN</name>
<keyword evidence="3" id="KW-1185">Reference proteome</keyword>
<gene>
    <name evidence="2" type="ORF">B1H19_25495</name>
</gene>
<dbReference type="KEGG" id="sgv:B1H19_25495"/>
<dbReference type="RefSeq" id="WP_083107091.1">
    <property type="nucleotide sequence ID" value="NZ_CP020569.1"/>
</dbReference>
<dbReference type="Pfam" id="PF06889">
    <property type="entry name" value="DUF1266"/>
    <property type="match status" value="1"/>
</dbReference>
<feature type="domain" description="DUF1266" evidence="1">
    <location>
        <begin position="189"/>
        <end position="382"/>
    </location>
</feature>
<proteinExistence type="predicted"/>
<evidence type="ECO:0000313" key="3">
    <source>
        <dbReference type="Proteomes" id="UP000192726"/>
    </source>
</evidence>
<dbReference type="OrthoDB" id="4322331at2"/>
<accession>A0A1V0TWB4</accession>
<dbReference type="EMBL" id="CP020569">
    <property type="protein sequence ID" value="ARF57078.1"/>
    <property type="molecule type" value="Genomic_DNA"/>
</dbReference>
<reference evidence="2 3" key="1">
    <citation type="submission" date="2017-04" db="EMBL/GenBank/DDBJ databases">
        <title>Complete Genome Sequence of Streptomyces gilvosporeus F607, a Capable Producer of Natamycin.</title>
        <authorList>
            <person name="Zong G."/>
            <person name="Zhong C."/>
            <person name="Fu J."/>
            <person name="Qin R."/>
            <person name="Cao G."/>
        </authorList>
    </citation>
    <scope>NUCLEOTIDE SEQUENCE [LARGE SCALE GENOMIC DNA]</scope>
    <source>
        <strain evidence="2 3">F607</strain>
    </source>
</reference>
<dbReference type="Proteomes" id="UP000192726">
    <property type="component" value="Chromosome"/>
</dbReference>
<sequence length="397" mass="44289">MSADMAAWVPATDVEVGLCEARARGDWATYFDVLAATHVFLADGRREVDAGYGESEIGAPWWNPAIGQWCLTVVTEGMLPVPSADVVFHSPYLHQVGELLAEGGQWLAVNPGTPCEGYFPPNPQLWRMHEQRVKTPDQTKRLRAIRTGPTRGLLAQGLACGAQLCINNGFPWNMVNWHGAGYQNERRTLKEWWGIESRAGWLEQQETLLSPEVGNSYWEFVLMVRKGITQAAGRPVDPMTWRSATEQILRAEGESGKSIKKAGGIIGKILRYEARFRADGILAEDQCVSSVRAWYLGRASNMARWGLGARFCDVAETEQRLVQAAELSRAAYSSWADFGLGFVLGRCLHFDEERFGSWFTDMVDVYRTLMSDPGSPWLNIPWFGERGEMAGRAMAGY</sequence>
<dbReference type="STRING" id="553510.B1H19_25495"/>
<protein>
    <recommendedName>
        <fullName evidence="1">DUF1266 domain-containing protein</fullName>
    </recommendedName>
</protein>
<evidence type="ECO:0000259" key="1">
    <source>
        <dbReference type="Pfam" id="PF06889"/>
    </source>
</evidence>